<evidence type="ECO:0000256" key="1">
    <source>
        <dbReference type="SAM" id="MobiDB-lite"/>
    </source>
</evidence>
<evidence type="ECO:0000313" key="2">
    <source>
        <dbReference type="EMBL" id="EMS48607.1"/>
    </source>
</evidence>
<feature type="compositionally biased region" description="Low complexity" evidence="1">
    <location>
        <begin position="190"/>
        <end position="200"/>
    </location>
</feature>
<protein>
    <submittedName>
        <fullName evidence="2">Uncharacterized protein</fullName>
    </submittedName>
</protein>
<dbReference type="OMA" id="ITMPPEG"/>
<proteinExistence type="predicted"/>
<feature type="region of interest" description="Disordered" evidence="1">
    <location>
        <begin position="186"/>
        <end position="216"/>
    </location>
</feature>
<feature type="region of interest" description="Disordered" evidence="1">
    <location>
        <begin position="1"/>
        <end position="60"/>
    </location>
</feature>
<accession>M7YMQ1</accession>
<sequence>MAPMGRAGDEVRKGGEELGDGDNKNCCWWRSGPWDAKAEVEGEAQGRSGRGVEKKQEEKRAREEVLRRGYLLTMAGDRGGALGLEQWRGALAAQRRRAWGAGGSLGKEKGEQAQIKHTMITKIWKSSEASVSGRYNTPPLQEDLVLRSRMAPGRNRRGRGIEHQLDKMRGYLKRGHDTPVEWISTKRTWSSQSEMMSEESNITMPPEGRIEDSSLE</sequence>
<feature type="compositionally biased region" description="Basic and acidic residues" evidence="1">
    <location>
        <begin position="7"/>
        <end position="16"/>
    </location>
</feature>
<organism evidence="2">
    <name type="scientific">Triticum urartu</name>
    <name type="common">Red wild einkorn</name>
    <name type="synonym">Crithodium urartu</name>
    <dbReference type="NCBI Taxonomy" id="4572"/>
    <lineage>
        <taxon>Eukaryota</taxon>
        <taxon>Viridiplantae</taxon>
        <taxon>Streptophyta</taxon>
        <taxon>Embryophyta</taxon>
        <taxon>Tracheophyta</taxon>
        <taxon>Spermatophyta</taxon>
        <taxon>Magnoliopsida</taxon>
        <taxon>Liliopsida</taxon>
        <taxon>Poales</taxon>
        <taxon>Poaceae</taxon>
        <taxon>BOP clade</taxon>
        <taxon>Pooideae</taxon>
        <taxon>Triticodae</taxon>
        <taxon>Triticeae</taxon>
        <taxon>Triticinae</taxon>
        <taxon>Triticum</taxon>
    </lineage>
</organism>
<dbReference type="EMBL" id="KD250484">
    <property type="protein sequence ID" value="EMS48607.1"/>
    <property type="molecule type" value="Genomic_DNA"/>
</dbReference>
<dbReference type="AlphaFoldDB" id="M7YMQ1"/>
<reference evidence="2" key="1">
    <citation type="journal article" date="2013" name="Nature">
        <title>Draft genome of the wheat A-genome progenitor Triticum urartu.</title>
        <authorList>
            <person name="Ling H.Q."/>
            <person name="Zhao S."/>
            <person name="Liu D."/>
            <person name="Wang J."/>
            <person name="Sun H."/>
            <person name="Zhang C."/>
            <person name="Fan H."/>
            <person name="Li D."/>
            <person name="Dong L."/>
            <person name="Tao Y."/>
            <person name="Gao C."/>
            <person name="Wu H."/>
            <person name="Li Y."/>
            <person name="Cui Y."/>
            <person name="Guo X."/>
            <person name="Zheng S."/>
            <person name="Wang B."/>
            <person name="Yu K."/>
            <person name="Liang Q."/>
            <person name="Yang W."/>
            <person name="Lou X."/>
            <person name="Chen J."/>
            <person name="Feng M."/>
            <person name="Jian J."/>
            <person name="Zhang X."/>
            <person name="Luo G."/>
            <person name="Jiang Y."/>
            <person name="Liu J."/>
            <person name="Wang Z."/>
            <person name="Sha Y."/>
            <person name="Zhang B."/>
            <person name="Wu H."/>
            <person name="Tang D."/>
            <person name="Shen Q."/>
            <person name="Xue P."/>
            <person name="Zou S."/>
            <person name="Wang X."/>
            <person name="Liu X."/>
            <person name="Wang F."/>
            <person name="Yang Y."/>
            <person name="An X."/>
            <person name="Dong Z."/>
            <person name="Zhang K."/>
            <person name="Zhang X."/>
            <person name="Luo M.C."/>
            <person name="Dvorak J."/>
            <person name="Tong Y."/>
            <person name="Wang J."/>
            <person name="Yang H."/>
            <person name="Li Z."/>
            <person name="Wang D."/>
            <person name="Zhang A."/>
            <person name="Wang J."/>
        </authorList>
    </citation>
    <scope>NUCLEOTIDE SEQUENCE</scope>
</reference>
<gene>
    <name evidence="2" type="ORF">TRIUR3_30624</name>
</gene>
<feature type="compositionally biased region" description="Basic and acidic residues" evidence="1">
    <location>
        <begin position="50"/>
        <end position="60"/>
    </location>
</feature>
<name>M7YMQ1_TRIUA</name>